<dbReference type="Pfam" id="PF18198">
    <property type="entry name" value="AAA_lid_11"/>
    <property type="match status" value="1"/>
</dbReference>
<dbReference type="Pfam" id="PF17852">
    <property type="entry name" value="Dynein_AAA_lid"/>
    <property type="match status" value="1"/>
</dbReference>
<keyword evidence="3" id="KW-0963">Cytoplasm</keyword>
<keyword evidence="8" id="KW-0243">Dynein</keyword>
<evidence type="ECO:0000259" key="19">
    <source>
        <dbReference type="Pfam" id="PF17852"/>
    </source>
</evidence>
<evidence type="ECO:0000313" key="23">
    <source>
        <dbReference type="EMBL" id="KAL1130924.1"/>
    </source>
</evidence>
<dbReference type="InterPro" id="IPR024317">
    <property type="entry name" value="Dynein_heavy_chain_D4_dom"/>
</dbReference>
<keyword evidence="24" id="KW-1185">Reference proteome</keyword>
<keyword evidence="12" id="KW-0206">Cytoskeleton</keyword>
<evidence type="ECO:0000256" key="13">
    <source>
        <dbReference type="ARBA" id="ARBA00023273"/>
    </source>
</evidence>
<keyword evidence="13" id="KW-0966">Cell projection</keyword>
<dbReference type="FunFam" id="3.40.50.300:FF:002141">
    <property type="entry name" value="Dynein heavy chain"/>
    <property type="match status" value="1"/>
</dbReference>
<dbReference type="PANTHER" id="PTHR46532:SF4">
    <property type="entry name" value="AAA+ ATPASE DOMAIN-CONTAINING PROTEIN"/>
    <property type="match status" value="1"/>
</dbReference>
<dbReference type="Proteomes" id="UP001558652">
    <property type="component" value="Unassembled WGS sequence"/>
</dbReference>
<dbReference type="FunFam" id="3.40.50.300:FF:000320">
    <property type="entry name" value="Dynein, axonemal, heavy chain 5"/>
    <property type="match status" value="1"/>
</dbReference>
<comment type="subcellular location">
    <subcellularLocation>
        <location evidence="1">Cytoplasm</location>
        <location evidence="1">Cytoskeleton</location>
        <location evidence="1">Cilium axoneme</location>
    </subcellularLocation>
</comment>
<reference evidence="23 24" key="1">
    <citation type="submission" date="2024-07" db="EMBL/GenBank/DDBJ databases">
        <title>Chromosome-level genome assembly of the water stick insect Ranatra chinensis (Heteroptera: Nepidae).</title>
        <authorList>
            <person name="Liu X."/>
        </authorList>
    </citation>
    <scope>NUCLEOTIDE SEQUENCE [LARGE SCALE GENOMIC DNA]</scope>
    <source>
        <strain evidence="23">Cailab_2021Rc</strain>
        <tissue evidence="23">Muscle</tissue>
    </source>
</reference>
<evidence type="ECO:0000256" key="6">
    <source>
        <dbReference type="ARBA" id="ARBA00022741"/>
    </source>
</evidence>
<dbReference type="InterPro" id="IPR043160">
    <property type="entry name" value="Dynein_C_barrel"/>
</dbReference>
<keyword evidence="5" id="KW-0677">Repeat</keyword>
<dbReference type="GO" id="GO:0005874">
    <property type="term" value="C:microtubule"/>
    <property type="evidence" value="ECO:0007669"/>
    <property type="project" value="UniProtKB-KW"/>
</dbReference>
<feature type="domain" description="Dynein heavy chain region D6 P-loop" evidence="15">
    <location>
        <begin position="1548"/>
        <end position="1657"/>
    </location>
</feature>
<dbReference type="FunFam" id="1.20.920.30:FF:000004">
    <property type="entry name" value="Dynein axonemal heavy chain 5"/>
    <property type="match status" value="1"/>
</dbReference>
<keyword evidence="7" id="KW-0067">ATP-binding</keyword>
<gene>
    <name evidence="23" type="ORF">AAG570_012165</name>
</gene>
<dbReference type="SUPFAM" id="SSF52540">
    <property type="entry name" value="P-loop containing nucleoside triphosphate hydrolases"/>
    <property type="match status" value="2"/>
</dbReference>
<evidence type="ECO:0008006" key="25">
    <source>
        <dbReference type="Google" id="ProtNLM"/>
    </source>
</evidence>
<evidence type="ECO:0000256" key="5">
    <source>
        <dbReference type="ARBA" id="ARBA00022737"/>
    </source>
</evidence>
<dbReference type="Pfam" id="PF17857">
    <property type="entry name" value="AAA_lid_1"/>
    <property type="match status" value="1"/>
</dbReference>
<dbReference type="GO" id="GO:0031514">
    <property type="term" value="C:motile cilium"/>
    <property type="evidence" value="ECO:0007669"/>
    <property type="project" value="UniProtKB-ARBA"/>
</dbReference>
<dbReference type="GO" id="GO:0030286">
    <property type="term" value="C:dynein complex"/>
    <property type="evidence" value="ECO:0007669"/>
    <property type="project" value="UniProtKB-KW"/>
</dbReference>
<dbReference type="Pfam" id="PF12777">
    <property type="entry name" value="MT"/>
    <property type="match status" value="1"/>
</dbReference>
<dbReference type="GO" id="GO:0005524">
    <property type="term" value="F:ATP binding"/>
    <property type="evidence" value="ECO:0007669"/>
    <property type="project" value="UniProtKB-KW"/>
</dbReference>
<feature type="domain" description="Dynein heavy chain AAA 5 extension" evidence="19">
    <location>
        <begin position="1"/>
        <end position="53"/>
    </location>
</feature>
<dbReference type="InterPro" id="IPR004273">
    <property type="entry name" value="Dynein_heavy_D6_P-loop"/>
</dbReference>
<evidence type="ECO:0000259" key="22">
    <source>
        <dbReference type="Pfam" id="PF18199"/>
    </source>
</evidence>
<evidence type="ECO:0000256" key="4">
    <source>
        <dbReference type="ARBA" id="ARBA00022701"/>
    </source>
</evidence>
<evidence type="ECO:0000259" key="18">
    <source>
        <dbReference type="Pfam" id="PF12781"/>
    </source>
</evidence>
<dbReference type="InterPro" id="IPR035706">
    <property type="entry name" value="AAA_9"/>
</dbReference>
<dbReference type="Gene3D" id="1.20.920.30">
    <property type="match status" value="1"/>
</dbReference>
<evidence type="ECO:0000256" key="1">
    <source>
        <dbReference type="ARBA" id="ARBA00004430"/>
    </source>
</evidence>
<keyword evidence="9 14" id="KW-0175">Coiled coil</keyword>
<dbReference type="FunFam" id="3.10.490.20:FF:000003">
    <property type="entry name" value="Dynein heavy chain 5, axonemal"/>
    <property type="match status" value="1"/>
</dbReference>
<evidence type="ECO:0000259" key="15">
    <source>
        <dbReference type="Pfam" id="PF03028"/>
    </source>
</evidence>
<evidence type="ECO:0000259" key="21">
    <source>
        <dbReference type="Pfam" id="PF18198"/>
    </source>
</evidence>
<dbReference type="InterPro" id="IPR041589">
    <property type="entry name" value="DNAH3_AAA_lid_1"/>
</dbReference>
<dbReference type="InterPro" id="IPR024743">
    <property type="entry name" value="Dynein_HC_stalk"/>
</dbReference>
<dbReference type="FunFam" id="1.20.920.20:FF:000004">
    <property type="entry name" value="Dynein axonemal heavy chain 5"/>
    <property type="match status" value="1"/>
</dbReference>
<dbReference type="Pfam" id="PF03028">
    <property type="entry name" value="Dynein_heavy"/>
    <property type="match status" value="1"/>
</dbReference>
<feature type="coiled-coil region" evidence="14">
    <location>
        <begin position="937"/>
        <end position="985"/>
    </location>
</feature>
<dbReference type="FunFam" id="1.20.1270.280:FF:000002">
    <property type="entry name" value="Dynein heavy chain 5, axonemal"/>
    <property type="match status" value="1"/>
</dbReference>
<dbReference type="PANTHER" id="PTHR46532">
    <property type="entry name" value="MALE FERTILITY FACTOR KL5"/>
    <property type="match status" value="1"/>
</dbReference>
<evidence type="ECO:0000256" key="11">
    <source>
        <dbReference type="ARBA" id="ARBA00023175"/>
    </source>
</evidence>
<evidence type="ECO:0000259" key="20">
    <source>
        <dbReference type="Pfam" id="PF17857"/>
    </source>
</evidence>
<dbReference type="Pfam" id="PF18199">
    <property type="entry name" value="Dynein_C"/>
    <property type="match status" value="1"/>
</dbReference>
<keyword evidence="11" id="KW-0505">Motor protein</keyword>
<dbReference type="Gene3D" id="6.10.140.1060">
    <property type="match status" value="1"/>
</dbReference>
<evidence type="ECO:0000256" key="12">
    <source>
        <dbReference type="ARBA" id="ARBA00023212"/>
    </source>
</evidence>
<dbReference type="InterPro" id="IPR027417">
    <property type="entry name" value="P-loop_NTPase"/>
</dbReference>
<dbReference type="FunFam" id="3.40.50.300:FF:001221">
    <property type="entry name" value="Axonemal dynein heavy chain 8"/>
    <property type="match status" value="1"/>
</dbReference>
<evidence type="ECO:0000259" key="16">
    <source>
        <dbReference type="Pfam" id="PF12777"/>
    </source>
</evidence>
<dbReference type="Gene3D" id="1.10.8.1220">
    <property type="match status" value="1"/>
</dbReference>
<dbReference type="FunFam" id="3.40.50.300:FF:000049">
    <property type="entry name" value="Dynein, axonemal, heavy chain 5"/>
    <property type="match status" value="1"/>
</dbReference>
<dbReference type="Gene3D" id="3.10.490.20">
    <property type="match status" value="1"/>
</dbReference>
<evidence type="ECO:0000256" key="8">
    <source>
        <dbReference type="ARBA" id="ARBA00023017"/>
    </source>
</evidence>
<dbReference type="Pfam" id="PF12781">
    <property type="entry name" value="AAA_9"/>
    <property type="match status" value="1"/>
</dbReference>
<dbReference type="Gene3D" id="3.40.50.300">
    <property type="entry name" value="P-loop containing nucleotide triphosphate hydrolases"/>
    <property type="match status" value="3"/>
</dbReference>
<dbReference type="Gene3D" id="1.10.8.720">
    <property type="entry name" value="Region D6 of dynein motor"/>
    <property type="match status" value="1"/>
</dbReference>
<organism evidence="23 24">
    <name type="scientific">Ranatra chinensis</name>
    <dbReference type="NCBI Taxonomy" id="642074"/>
    <lineage>
        <taxon>Eukaryota</taxon>
        <taxon>Metazoa</taxon>
        <taxon>Ecdysozoa</taxon>
        <taxon>Arthropoda</taxon>
        <taxon>Hexapoda</taxon>
        <taxon>Insecta</taxon>
        <taxon>Pterygota</taxon>
        <taxon>Neoptera</taxon>
        <taxon>Paraneoptera</taxon>
        <taxon>Hemiptera</taxon>
        <taxon>Heteroptera</taxon>
        <taxon>Panheteroptera</taxon>
        <taxon>Nepomorpha</taxon>
        <taxon>Nepidae</taxon>
        <taxon>Ranatrinae</taxon>
        <taxon>Ranatra</taxon>
    </lineage>
</organism>
<dbReference type="InterPro" id="IPR041466">
    <property type="entry name" value="Dynein_AAA5_ext"/>
</dbReference>
<keyword evidence="10" id="KW-0969">Cilium</keyword>
<dbReference type="FunFam" id="1.10.8.1220:FF:000001">
    <property type="entry name" value="Dynein axonemal heavy chain 5"/>
    <property type="match status" value="1"/>
</dbReference>
<evidence type="ECO:0000256" key="2">
    <source>
        <dbReference type="ARBA" id="ARBA00008887"/>
    </source>
</evidence>
<evidence type="ECO:0000259" key="17">
    <source>
        <dbReference type="Pfam" id="PF12780"/>
    </source>
</evidence>
<dbReference type="Gene3D" id="1.20.1270.280">
    <property type="match status" value="1"/>
</dbReference>
<feature type="domain" description="Dynein heavy chain 3 AAA+ lid" evidence="20">
    <location>
        <begin position="283"/>
        <end position="359"/>
    </location>
</feature>
<feature type="domain" description="Dynein heavy chain AAA lid" evidence="21">
    <location>
        <begin position="1688"/>
        <end position="1827"/>
    </location>
</feature>
<sequence>MGALLGINDRIKFDAFVKENLGTLSLPKINHNAPDSVFDFVVNKEGKWEPWSNRVSAYVYPELSTPDFNNILVPIVDNVRTDFLIGCCAQQGKAVLLIGEQGSAKTVMMKYFMKLLNPDQYLTRSFNFSSATSPHQFQKTIESYIEKRMGSLFGPAGGKKMTVFIDDINLPEINEWGDQVTNEIVRQTMDMKGFYSLEKPGEFTNIVDVQFVAAMGLPGGGRNDIPARLKRQFCVFNCTLPTDEAIEKIFGVIGEGHYNAKRGFNQEVRLLVKRLVHLTRKLWEITRAKLLPTPAKFHYVFSLRDLSRIWQGLVGTLSTVITTEESLVLLWKHESSRVFADRFTHLCDKEWFDGTLMDLLETELGEKYKKMESTDPVFVDFMRDAPEPTGEEGEDTDMELPKVYEPVWKLDELRERLDMFLSQFNEMVRGVGMDLVFFPDAMLHLVKISRVIRHPRGNVMLVGVGGSGKQSLTKLASFIAGYKTFQISLTRSYNVGNFLEDLKFLYRSCGVQGKGTTFIFTDLDIKEEVFLEYLNNILSSGVISNLFNRDEQSEIISELAPLMKRENPKRTFTTEMAMEHFIVRTCQNLHVAFCFSPVGEKFRNRAMRFPALVSGCTIDWFQPWPRDALVSVAKHFLADFTIECTPKVKLELVDALGYIQDIVSTTSGEYFQRFRRATHVTPKSYLNFISGYKKIYVDKERELAEGAMRMDTGLAKLEEASQSVGVLKKELALMEKELALASKKAEDVLVEVTERACQAETVKNQVMKVKEKAEVLVDTIAKEKAIAEQKLEAAKPALEEAAAALDTIKPAHIATVRKLGRPPHLIMRIMDCVLILFRRKLHPVIADTAAPCPKPSWAESLKLMASATFLLQLQNYPKDTITNEMVDLLQPYFDMEDYNMDTAKRVCGDVAGLLSWTKAMAFFQSVNKEVLPLKANLALQEARLKLAMEDLATAEEELASKERALEEVKAQYDAAVAEKQRLTDAANVCLRKMNSATALINGLGGEKIRWTEQSKEFKKQLGRLVGDVVLATGFLSYCGPYNQQFRANLVIQWMNILQTREIPFTKNLNTTNMLVESSTVSEWNLQGLPNDELSIQNALIVTKSSSYPLLIDPQNQAKMWIKNKEVTNELQITSLNHKYFRTHLEDCLSLGRPLLIEDVGEELDPVIDNVLEKNFIKSGSIEKVIVGDKETDVMPGFMLYITTKLPNPAYSPEVSAKTAIIDFTVTQQGLEDQLLGRVISMEKSELEGERVALFECVIRNQRSMKELESNLLHRLSSSEGSLVDDEELIHVLQETKTTSEEVNAKLVVAEQTEKKIMVAREEFRAIAARGSILYFLIVEMNNVNVMYQNSLKQFLTIFDNSITKSAKSNDTAERITIILRYLTHQVWTFTLRSLYERHKPLFTLMLAMKIDCHKDMITHDEFLAFIKGGASLDLNAVTPKPFKWILDITWLNLVEISKLSTFSSVLTKIKQNEKEWRVWYEKEKPEEEDIPCGYQKSLDVFRKLLLIRSWSPDRTLSQARKYIVESLGPEYGEACILDLEATWAESEPRTPLICLLSIGSDPSPQVTALAKTKEIVLRSVSMGQGQELHARRLINEAMNEGGWVLLQNIHLSLPFCMEVMDALTDSESVSSSFRLWMTTEVHNQFPIGLLQMAIKFTNEPPQGIRASLKRTYQNINQDSLDYSSLPQWPPLLYAVAFLHTIVQERRKFGPLGWNVPYEFNQADFAASVQFIQNHLDDIDPKKGISWPTVCYMLGEVQYGGRVTDDFDKRLLTTFTHVWFCDVLLRPGFEFYHGYKVPITRNIQGYVDYISSLPLTDTPEVFGLHANADITYQINTAKDILDTILNVQPKEGGSQGGETRENVVYKLAHDMLSKLPKEYNSFEVKESLQRMGALLPMNIFLRQEIDRIQRVINEVQSTLSNLKLAIDGTIIMSHGLREALDAMYDARIPHTWQKISWESATLGFWYTELLERESQFRKWLQNGRPNVFWMTGFFNPQGFLTAMRQEVTRAHKGWALDSVVLQNLITRHNKEELNDSPPEGVYVHGLFLEGAGLDRRTGKLVESKPKVLYEQMPVIYIYAINTTAGKDPKLYECPIYRKPQRTDAKYVGSIDFETDNNPRHWTLRGVALLCDIK</sequence>
<comment type="similarity">
    <text evidence="2">Belongs to the dynein heavy chain family.</text>
</comment>
<evidence type="ECO:0000256" key="14">
    <source>
        <dbReference type="SAM" id="Coils"/>
    </source>
</evidence>
<feature type="domain" description="Dynein heavy chain AAA module D4" evidence="17">
    <location>
        <begin position="433"/>
        <end position="695"/>
    </location>
</feature>
<feature type="coiled-coil region" evidence="14">
    <location>
        <begin position="717"/>
        <end position="744"/>
    </location>
</feature>
<comment type="caution">
    <text evidence="23">The sequence shown here is derived from an EMBL/GenBank/DDBJ whole genome shotgun (WGS) entry which is preliminary data.</text>
</comment>
<dbReference type="EMBL" id="JBFDAA010000007">
    <property type="protein sequence ID" value="KAL1130924.1"/>
    <property type="molecule type" value="Genomic_DNA"/>
</dbReference>
<dbReference type="InterPro" id="IPR041658">
    <property type="entry name" value="AAA_lid_11"/>
</dbReference>
<dbReference type="InterPro" id="IPR042219">
    <property type="entry name" value="AAA_lid_11_sf"/>
</dbReference>
<feature type="domain" description="Dynein heavy chain coiled coil stalk" evidence="16">
    <location>
        <begin position="709"/>
        <end position="1051"/>
    </location>
</feature>
<dbReference type="Pfam" id="PF12775">
    <property type="entry name" value="AAA_7"/>
    <property type="match status" value="1"/>
</dbReference>
<protein>
    <recommendedName>
        <fullName evidence="25">Dynein heavy chain 5, axonemal</fullName>
    </recommendedName>
</protein>
<keyword evidence="4" id="KW-0493">Microtubule</keyword>
<dbReference type="Gene3D" id="1.20.920.20">
    <property type="match status" value="1"/>
</dbReference>
<evidence type="ECO:0000313" key="24">
    <source>
        <dbReference type="Proteomes" id="UP001558652"/>
    </source>
</evidence>
<dbReference type="Gene3D" id="1.10.472.130">
    <property type="match status" value="1"/>
</dbReference>
<evidence type="ECO:0000256" key="9">
    <source>
        <dbReference type="ARBA" id="ARBA00023054"/>
    </source>
</evidence>
<feature type="domain" description="Dynein heavy chain ATP-binding dynein motor region" evidence="18">
    <location>
        <begin position="1082"/>
        <end position="1302"/>
    </location>
</feature>
<feature type="domain" description="Dynein heavy chain C-terminal" evidence="22">
    <location>
        <begin position="1834"/>
        <end position="2129"/>
    </location>
</feature>
<keyword evidence="6" id="KW-0547">Nucleotide-binding</keyword>
<dbReference type="InterPro" id="IPR026983">
    <property type="entry name" value="DHC"/>
</dbReference>
<evidence type="ECO:0000256" key="10">
    <source>
        <dbReference type="ARBA" id="ARBA00023069"/>
    </source>
</evidence>
<evidence type="ECO:0000256" key="7">
    <source>
        <dbReference type="ARBA" id="ARBA00022840"/>
    </source>
</evidence>
<evidence type="ECO:0000256" key="3">
    <source>
        <dbReference type="ARBA" id="ARBA00022490"/>
    </source>
</evidence>
<dbReference type="FunFam" id="1.10.8.720:FF:000004">
    <property type="entry name" value="Dynein heavy chain 5, axonemal"/>
    <property type="match status" value="1"/>
</dbReference>
<dbReference type="GO" id="GO:0005930">
    <property type="term" value="C:axoneme"/>
    <property type="evidence" value="ECO:0007669"/>
    <property type="project" value="UniProtKB-SubCell"/>
</dbReference>
<dbReference type="InterPro" id="IPR041228">
    <property type="entry name" value="Dynein_C"/>
</dbReference>
<dbReference type="Pfam" id="PF12780">
    <property type="entry name" value="AAA_8"/>
    <property type="match status" value="1"/>
</dbReference>
<proteinExistence type="inferred from homology"/>
<accession>A0ABD0YK33</accession>
<name>A0ABD0YK33_9HEMI</name>